<evidence type="ECO:0000313" key="1">
    <source>
        <dbReference type="EMBL" id="KAK9715934.1"/>
    </source>
</evidence>
<keyword evidence="2" id="KW-1185">Reference proteome</keyword>
<dbReference type="AlphaFoldDB" id="A0AAW1KDV8"/>
<sequence length="157" mass="17384">MNKPTTRTKIIIRPVGQSVYRRRQQPLLGSSSRGRVAEVAGGTAAECVAVWCCCPCTVVNLVVTAVYKLPAGICRKAMRKRRRQRMMKEGLLPLPLSAASSRGSGYGGWDVEEFLTEEVAVVVVGGGEVDSELIELEKEMWSKFYSTGFWRSPSQRE</sequence>
<reference evidence="1" key="1">
    <citation type="submission" date="2024-03" db="EMBL/GenBank/DDBJ databases">
        <title>WGS assembly of Saponaria officinalis var. Norfolk2.</title>
        <authorList>
            <person name="Jenkins J."/>
            <person name="Shu S."/>
            <person name="Grimwood J."/>
            <person name="Barry K."/>
            <person name="Goodstein D."/>
            <person name="Schmutz J."/>
            <person name="Leebens-Mack J."/>
            <person name="Osbourn A."/>
        </authorList>
    </citation>
    <scope>NUCLEOTIDE SEQUENCE [LARGE SCALE GENOMIC DNA]</scope>
    <source>
        <strain evidence="1">JIC</strain>
    </source>
</reference>
<dbReference type="EMBL" id="JBDFQZ010000006">
    <property type="protein sequence ID" value="KAK9715934.1"/>
    <property type="molecule type" value="Genomic_DNA"/>
</dbReference>
<evidence type="ECO:0000313" key="2">
    <source>
        <dbReference type="Proteomes" id="UP001443914"/>
    </source>
</evidence>
<dbReference type="Proteomes" id="UP001443914">
    <property type="component" value="Unassembled WGS sequence"/>
</dbReference>
<dbReference type="PANTHER" id="PTHR33264">
    <property type="entry name" value="EXPRESSED PROTEIN"/>
    <property type="match status" value="1"/>
</dbReference>
<protein>
    <submittedName>
        <fullName evidence="1">Uncharacterized protein</fullName>
    </submittedName>
</protein>
<name>A0AAW1KDV8_SAPOF</name>
<gene>
    <name evidence="1" type="ORF">RND81_06G199600</name>
</gene>
<proteinExistence type="predicted"/>
<organism evidence="1 2">
    <name type="scientific">Saponaria officinalis</name>
    <name type="common">Common soapwort</name>
    <name type="synonym">Lychnis saponaria</name>
    <dbReference type="NCBI Taxonomy" id="3572"/>
    <lineage>
        <taxon>Eukaryota</taxon>
        <taxon>Viridiplantae</taxon>
        <taxon>Streptophyta</taxon>
        <taxon>Embryophyta</taxon>
        <taxon>Tracheophyta</taxon>
        <taxon>Spermatophyta</taxon>
        <taxon>Magnoliopsida</taxon>
        <taxon>eudicotyledons</taxon>
        <taxon>Gunneridae</taxon>
        <taxon>Pentapetalae</taxon>
        <taxon>Caryophyllales</taxon>
        <taxon>Caryophyllaceae</taxon>
        <taxon>Caryophylleae</taxon>
        <taxon>Saponaria</taxon>
    </lineage>
</organism>
<comment type="caution">
    <text evidence="1">The sequence shown here is derived from an EMBL/GenBank/DDBJ whole genome shotgun (WGS) entry which is preliminary data.</text>
</comment>
<dbReference type="PANTHER" id="PTHR33264:SF8">
    <property type="entry name" value="EXPRESSED PROTEIN"/>
    <property type="match status" value="1"/>
</dbReference>
<accession>A0AAW1KDV8</accession>